<keyword evidence="1" id="KW-1133">Transmembrane helix</keyword>
<evidence type="ECO:0000313" key="2">
    <source>
        <dbReference type="Proteomes" id="UP000887540"/>
    </source>
</evidence>
<dbReference type="Proteomes" id="UP000887540">
    <property type="component" value="Unplaced"/>
</dbReference>
<evidence type="ECO:0000313" key="3">
    <source>
        <dbReference type="WBParaSite" id="ACRNAN_scaffold2915.g8286.t1"/>
    </source>
</evidence>
<sequence>MNINYFVGSILIQKINSIELMLPIKLGRNDAKKASSLQIIMSMIHQSNIIHYGIVLIIANLALIKNQFLLGNIFITIFRQNLIGIIRLMTIHI</sequence>
<name>A0A914DKT9_9BILA</name>
<keyword evidence="2" id="KW-1185">Reference proteome</keyword>
<reference evidence="3" key="1">
    <citation type="submission" date="2022-11" db="UniProtKB">
        <authorList>
            <consortium name="WormBaseParasite"/>
        </authorList>
    </citation>
    <scope>IDENTIFICATION</scope>
</reference>
<feature type="transmembrane region" description="Helical" evidence="1">
    <location>
        <begin position="49"/>
        <end position="78"/>
    </location>
</feature>
<evidence type="ECO:0000256" key="1">
    <source>
        <dbReference type="SAM" id="Phobius"/>
    </source>
</evidence>
<organism evidence="2 3">
    <name type="scientific">Acrobeloides nanus</name>
    <dbReference type="NCBI Taxonomy" id="290746"/>
    <lineage>
        <taxon>Eukaryota</taxon>
        <taxon>Metazoa</taxon>
        <taxon>Ecdysozoa</taxon>
        <taxon>Nematoda</taxon>
        <taxon>Chromadorea</taxon>
        <taxon>Rhabditida</taxon>
        <taxon>Tylenchina</taxon>
        <taxon>Cephalobomorpha</taxon>
        <taxon>Cephaloboidea</taxon>
        <taxon>Cephalobidae</taxon>
        <taxon>Acrobeloides</taxon>
    </lineage>
</organism>
<dbReference type="AlphaFoldDB" id="A0A914DKT9"/>
<protein>
    <submittedName>
        <fullName evidence="3">Uncharacterized protein</fullName>
    </submittedName>
</protein>
<keyword evidence="1" id="KW-0472">Membrane</keyword>
<keyword evidence="1" id="KW-0812">Transmembrane</keyword>
<dbReference type="WBParaSite" id="ACRNAN_scaffold2915.g8286.t1">
    <property type="protein sequence ID" value="ACRNAN_scaffold2915.g8286.t1"/>
    <property type="gene ID" value="ACRNAN_scaffold2915.g8286"/>
</dbReference>
<proteinExistence type="predicted"/>
<accession>A0A914DKT9</accession>